<evidence type="ECO:0000256" key="11">
    <source>
        <dbReference type="ARBA" id="ARBA00038856"/>
    </source>
</evidence>
<accession>A0ABS1MFH5</accession>
<keyword evidence="9" id="KW-0753">Steroid metabolism</keyword>
<dbReference type="InterPro" id="IPR052542">
    <property type="entry name" value="Cholesterol_Oxidase"/>
</dbReference>
<comment type="caution">
    <text evidence="17">The sequence shown here is derived from an EMBL/GenBank/DDBJ whole genome shotgun (WGS) entry which is preliminary data.</text>
</comment>
<keyword evidence="8" id="KW-1207">Sterol metabolism</keyword>
<sequence>MDNSLPGHQDFDFDWLVVGSGFGASVAALRLSEKGYRVGVVEQGRRFEDRDFAEKATQLGKFLWLPGLGLRGILRLAPYRHATVLAGVGVGGGSLVYANTMYQPQGDEFYRHPQWADLADWRAELAPHFETALHMFGVLPSVDARPVDGLMRELAAELGVPEGYRRTPVAVFFGEDGKTVPDPYFDGAGPDRTGCVRCGQCMLGCRYGAKNSLPKNYLWLAERAGTSVLADLKVVDIAPLGGGQGEWGFRLRARRPGLFPSGAREFTARGVVVAAGTLGTNELLAACKRSGSLPELSDRLGEVVRTNDESIPAATTSAPDADYRSDVAITSSIFLDEHTHVTNNTYGDGGGLLALSYGPATTARTALGRWGQFLLRYPGYLLSLLRRGRWSRRTIIFTVMRGTDVSLRLRKGFGPGRLQTESAGAPPGGASAVDVARRVASLAARKMGGRPLASLGETLGSAPMTAHFLGGAVIGADREHGVIDRHHRVFGYTNLLVCDGSAVPANVGVNPSLTICAMTEAAMAQIPQAQAADQPSARSATSR</sequence>
<dbReference type="Pfam" id="PF05199">
    <property type="entry name" value="GMC_oxred_C"/>
    <property type="match status" value="1"/>
</dbReference>
<dbReference type="PROSITE" id="PS51379">
    <property type="entry name" value="4FE4S_FER_2"/>
    <property type="match status" value="1"/>
</dbReference>
<dbReference type="EC" id="5.3.3.1" evidence="11"/>
<keyword evidence="10" id="KW-0413">Isomerase</keyword>
<evidence type="ECO:0000313" key="17">
    <source>
        <dbReference type="EMBL" id="MBL1079415.1"/>
    </source>
</evidence>
<evidence type="ECO:0000256" key="7">
    <source>
        <dbReference type="ARBA" id="ARBA00023098"/>
    </source>
</evidence>
<dbReference type="InterPro" id="IPR017896">
    <property type="entry name" value="4Fe4S_Fe-S-bd"/>
</dbReference>
<keyword evidence="5" id="KW-0274">FAD</keyword>
<evidence type="ECO:0000256" key="12">
    <source>
        <dbReference type="ARBA" id="ARBA00049645"/>
    </source>
</evidence>
<proteinExistence type="inferred from homology"/>
<evidence type="ECO:0000259" key="16">
    <source>
        <dbReference type="PROSITE" id="PS51379"/>
    </source>
</evidence>
<keyword evidence="18" id="KW-1185">Reference proteome</keyword>
<evidence type="ECO:0000313" key="18">
    <source>
        <dbReference type="Proteomes" id="UP000602198"/>
    </source>
</evidence>
<dbReference type="InterPro" id="IPR007867">
    <property type="entry name" value="GMC_OxRtase_C"/>
</dbReference>
<evidence type="ECO:0000256" key="2">
    <source>
        <dbReference type="ARBA" id="ARBA00010790"/>
    </source>
</evidence>
<evidence type="ECO:0000256" key="10">
    <source>
        <dbReference type="ARBA" id="ARBA00023235"/>
    </source>
</evidence>
<evidence type="ECO:0000256" key="6">
    <source>
        <dbReference type="ARBA" id="ARBA00023002"/>
    </source>
</evidence>
<gene>
    <name evidence="17" type="ORF">JK358_33920</name>
</gene>
<evidence type="ECO:0000256" key="8">
    <source>
        <dbReference type="ARBA" id="ARBA00023166"/>
    </source>
</evidence>
<name>A0ABS1MFH5_9NOCA</name>
<dbReference type="InterPro" id="IPR000172">
    <property type="entry name" value="GMC_OxRdtase_N"/>
</dbReference>
<dbReference type="EMBL" id="JAERRJ010000016">
    <property type="protein sequence ID" value="MBL1079415.1"/>
    <property type="molecule type" value="Genomic_DNA"/>
</dbReference>
<dbReference type="RefSeq" id="WP_201955860.1">
    <property type="nucleotide sequence ID" value="NZ_JAERRJ010000016.1"/>
</dbReference>
<evidence type="ECO:0000256" key="9">
    <source>
        <dbReference type="ARBA" id="ARBA00023221"/>
    </source>
</evidence>
<dbReference type="InterPro" id="IPR036188">
    <property type="entry name" value="FAD/NAD-bd_sf"/>
</dbReference>
<keyword evidence="3" id="KW-0153">Cholesterol metabolism</keyword>
<organism evidence="17 18">
    <name type="scientific">Nocardia acididurans</name>
    <dbReference type="NCBI Taxonomy" id="2802282"/>
    <lineage>
        <taxon>Bacteria</taxon>
        <taxon>Bacillati</taxon>
        <taxon>Actinomycetota</taxon>
        <taxon>Actinomycetes</taxon>
        <taxon>Mycobacteriales</taxon>
        <taxon>Nocardiaceae</taxon>
        <taxon>Nocardia</taxon>
    </lineage>
</organism>
<dbReference type="Proteomes" id="UP000602198">
    <property type="component" value="Unassembled WGS sequence"/>
</dbReference>
<dbReference type="Pfam" id="PF00732">
    <property type="entry name" value="GMC_oxred_N"/>
    <property type="match status" value="1"/>
</dbReference>
<evidence type="ECO:0000256" key="15">
    <source>
        <dbReference type="ARBA" id="ARBA00049778"/>
    </source>
</evidence>
<comment type="similarity">
    <text evidence="2">Belongs to the GMC oxidoreductase family.</text>
</comment>
<evidence type="ECO:0000256" key="4">
    <source>
        <dbReference type="ARBA" id="ARBA00022630"/>
    </source>
</evidence>
<comment type="cofactor">
    <cofactor evidence="1">
        <name>FAD</name>
        <dbReference type="ChEBI" id="CHEBI:57692"/>
    </cofactor>
</comment>
<dbReference type="PANTHER" id="PTHR47470:SF1">
    <property type="entry name" value="FAD-DEPENDENT OXIDOREDUCTASE 2 FAD BINDING DOMAIN-CONTAINING PROTEIN"/>
    <property type="match status" value="1"/>
</dbReference>
<evidence type="ECO:0000256" key="5">
    <source>
        <dbReference type="ARBA" id="ARBA00022827"/>
    </source>
</evidence>
<evidence type="ECO:0000256" key="1">
    <source>
        <dbReference type="ARBA" id="ARBA00001974"/>
    </source>
</evidence>
<keyword evidence="6" id="KW-0560">Oxidoreductase</keyword>
<protein>
    <recommendedName>
        <fullName evidence="14">Cholesterol oxidase</fullName>
        <ecNumber evidence="13">1.1.3.6</ecNumber>
        <ecNumber evidence="11">5.3.3.1</ecNumber>
    </recommendedName>
    <alternativeName>
        <fullName evidence="15">Cholesterol isomerase</fullName>
    </alternativeName>
</protein>
<dbReference type="Gene3D" id="3.50.50.60">
    <property type="entry name" value="FAD/NAD(P)-binding domain"/>
    <property type="match status" value="3"/>
</dbReference>
<comment type="pathway">
    <text evidence="12">Steroid metabolism; cholesterol degradation.</text>
</comment>
<dbReference type="SUPFAM" id="SSF51905">
    <property type="entry name" value="FAD/NAD(P)-binding domain"/>
    <property type="match status" value="1"/>
</dbReference>
<evidence type="ECO:0000256" key="3">
    <source>
        <dbReference type="ARBA" id="ARBA00022548"/>
    </source>
</evidence>
<dbReference type="EC" id="1.1.3.6" evidence="13"/>
<keyword evidence="7" id="KW-0443">Lipid metabolism</keyword>
<evidence type="ECO:0000256" key="14">
    <source>
        <dbReference type="ARBA" id="ARBA00049744"/>
    </source>
</evidence>
<reference evidence="17 18" key="1">
    <citation type="submission" date="2021-01" db="EMBL/GenBank/DDBJ databases">
        <title>WGS of actinomycetes isolated from Thailand.</title>
        <authorList>
            <person name="Thawai C."/>
        </authorList>
    </citation>
    <scope>NUCLEOTIDE SEQUENCE [LARGE SCALE GENOMIC DNA]</scope>
    <source>
        <strain evidence="17 18">LPG 2</strain>
    </source>
</reference>
<keyword evidence="4" id="KW-0285">Flavoprotein</keyword>
<dbReference type="PANTHER" id="PTHR47470">
    <property type="entry name" value="CHOLESTEROL OXIDASE"/>
    <property type="match status" value="1"/>
</dbReference>
<feature type="domain" description="4Fe-4S ferredoxin-type" evidence="16">
    <location>
        <begin position="181"/>
        <end position="215"/>
    </location>
</feature>
<evidence type="ECO:0000256" key="13">
    <source>
        <dbReference type="ARBA" id="ARBA00049723"/>
    </source>
</evidence>